<feature type="region of interest" description="Disordered" evidence="1">
    <location>
        <begin position="399"/>
        <end position="419"/>
    </location>
</feature>
<evidence type="ECO:0000313" key="4">
    <source>
        <dbReference type="EMBL" id="QDT02378.1"/>
    </source>
</evidence>
<sequence precursor="true">MALSRYFNTLILFAIFASSACAQDQTTLPDRSWLPTAPALPPPTGQVIRVSSVDALFRAANEVRPGGTILLADGHYMMPRYFELRTDNVTLRSESGSRQRVVIDGAQSRHGELIGIRACEGVTIADLTIQNVRWNGFKLNSNTGVHRVTIHNCVIHNIWQRGIKGVGVPADNREQLRPKDCHVRFCLFYNDRPKQFPDDPADTPEKFGGNYIGGMDIMYATGWTISDNVFIGIQGRTGEARGAIFLWHDSRDCIIERNTIIDCDSGICLGNAHIKAETMTHCLRCVVRNNFITRAPESGILADYTTDCVVVHNTIHDPSSRLERLIRLVHDNDGLIVANNLLSGPGLQNQASGDMQIDGNVTKVLTDSFESAVDGNLHLKHRVAGVTDACKRLPNATHDFDGEMRDHQTDAGADQLVTR</sequence>
<keyword evidence="2" id="KW-0732">Signal</keyword>
<dbReference type="Proteomes" id="UP000318538">
    <property type="component" value="Chromosome"/>
</dbReference>
<feature type="compositionally biased region" description="Basic and acidic residues" evidence="1">
    <location>
        <begin position="399"/>
        <end position="409"/>
    </location>
</feature>
<accession>A0A517N5R8</accession>
<dbReference type="EMBL" id="CP036525">
    <property type="protein sequence ID" value="QDT02378.1"/>
    <property type="molecule type" value="Genomic_DNA"/>
</dbReference>
<dbReference type="SUPFAM" id="SSF51126">
    <property type="entry name" value="Pectin lyase-like"/>
    <property type="match status" value="1"/>
</dbReference>
<dbReference type="OrthoDB" id="260350at2"/>
<dbReference type="Gene3D" id="2.160.20.10">
    <property type="entry name" value="Single-stranded right-handed beta-helix, Pectin lyase-like"/>
    <property type="match status" value="1"/>
</dbReference>
<dbReference type="Pfam" id="PF13229">
    <property type="entry name" value="Beta_helix"/>
    <property type="match status" value="1"/>
</dbReference>
<dbReference type="AlphaFoldDB" id="A0A517N5R8"/>
<dbReference type="PANTHER" id="PTHR36453">
    <property type="entry name" value="SECRETED PROTEIN-RELATED"/>
    <property type="match status" value="1"/>
</dbReference>
<evidence type="ECO:0000259" key="3">
    <source>
        <dbReference type="Pfam" id="PF13229"/>
    </source>
</evidence>
<organism evidence="4 5">
    <name type="scientific">Rubripirellula lacrimiformis</name>
    <dbReference type="NCBI Taxonomy" id="1930273"/>
    <lineage>
        <taxon>Bacteria</taxon>
        <taxon>Pseudomonadati</taxon>
        <taxon>Planctomycetota</taxon>
        <taxon>Planctomycetia</taxon>
        <taxon>Pirellulales</taxon>
        <taxon>Pirellulaceae</taxon>
        <taxon>Rubripirellula</taxon>
    </lineage>
</organism>
<dbReference type="InterPro" id="IPR006626">
    <property type="entry name" value="PbH1"/>
</dbReference>
<gene>
    <name evidence="4" type="ORF">K227x_07540</name>
</gene>
<feature type="signal peptide" evidence="2">
    <location>
        <begin position="1"/>
        <end position="22"/>
    </location>
</feature>
<dbReference type="InterPro" id="IPR011050">
    <property type="entry name" value="Pectin_lyase_fold/virulence"/>
</dbReference>
<dbReference type="PANTHER" id="PTHR36453:SF1">
    <property type="entry name" value="RIGHT HANDED BETA HELIX DOMAIN-CONTAINING PROTEIN"/>
    <property type="match status" value="1"/>
</dbReference>
<keyword evidence="5" id="KW-1185">Reference proteome</keyword>
<dbReference type="RefSeq" id="WP_145168091.1">
    <property type="nucleotide sequence ID" value="NZ_CP036525.1"/>
</dbReference>
<evidence type="ECO:0000256" key="2">
    <source>
        <dbReference type="SAM" id="SignalP"/>
    </source>
</evidence>
<evidence type="ECO:0000313" key="5">
    <source>
        <dbReference type="Proteomes" id="UP000318538"/>
    </source>
</evidence>
<reference evidence="4 5" key="1">
    <citation type="submission" date="2019-02" db="EMBL/GenBank/DDBJ databases">
        <title>Deep-cultivation of Planctomycetes and their phenomic and genomic characterization uncovers novel biology.</title>
        <authorList>
            <person name="Wiegand S."/>
            <person name="Jogler M."/>
            <person name="Boedeker C."/>
            <person name="Pinto D."/>
            <person name="Vollmers J."/>
            <person name="Rivas-Marin E."/>
            <person name="Kohn T."/>
            <person name="Peeters S.H."/>
            <person name="Heuer A."/>
            <person name="Rast P."/>
            <person name="Oberbeckmann S."/>
            <person name="Bunk B."/>
            <person name="Jeske O."/>
            <person name="Meyerdierks A."/>
            <person name="Storesund J.E."/>
            <person name="Kallscheuer N."/>
            <person name="Luecker S."/>
            <person name="Lage O.M."/>
            <person name="Pohl T."/>
            <person name="Merkel B.J."/>
            <person name="Hornburger P."/>
            <person name="Mueller R.-W."/>
            <person name="Bruemmer F."/>
            <person name="Labrenz M."/>
            <person name="Spormann A.M."/>
            <person name="Op den Camp H."/>
            <person name="Overmann J."/>
            <person name="Amann R."/>
            <person name="Jetten M.S.M."/>
            <person name="Mascher T."/>
            <person name="Medema M.H."/>
            <person name="Devos D.P."/>
            <person name="Kaster A.-K."/>
            <person name="Ovreas L."/>
            <person name="Rohde M."/>
            <person name="Galperin M.Y."/>
            <person name="Jogler C."/>
        </authorList>
    </citation>
    <scope>NUCLEOTIDE SEQUENCE [LARGE SCALE GENOMIC DNA]</scope>
    <source>
        <strain evidence="4 5">K22_7</strain>
    </source>
</reference>
<feature type="chain" id="PRO_5021708655" description="Right handed beta helix domain-containing protein" evidence="2">
    <location>
        <begin position="23"/>
        <end position="419"/>
    </location>
</feature>
<evidence type="ECO:0000256" key="1">
    <source>
        <dbReference type="SAM" id="MobiDB-lite"/>
    </source>
</evidence>
<protein>
    <recommendedName>
        <fullName evidence="3">Right handed beta helix domain-containing protein</fullName>
    </recommendedName>
</protein>
<dbReference type="InterPro" id="IPR012334">
    <property type="entry name" value="Pectin_lyas_fold"/>
</dbReference>
<proteinExistence type="predicted"/>
<name>A0A517N5R8_9BACT</name>
<dbReference type="PROSITE" id="PS51257">
    <property type="entry name" value="PROKAR_LIPOPROTEIN"/>
    <property type="match status" value="1"/>
</dbReference>
<dbReference type="InterPro" id="IPR039448">
    <property type="entry name" value="Beta_helix"/>
</dbReference>
<dbReference type="KEGG" id="rlc:K227x_07540"/>
<dbReference type="SMART" id="SM00710">
    <property type="entry name" value="PbH1"/>
    <property type="match status" value="6"/>
</dbReference>
<feature type="domain" description="Right handed beta helix" evidence="3">
    <location>
        <begin position="116"/>
        <end position="315"/>
    </location>
</feature>